<proteinExistence type="inferred from homology"/>
<feature type="domain" description="Glycoside hydrolase family 20 catalytic" evidence="10">
    <location>
        <begin position="219"/>
        <end position="562"/>
    </location>
</feature>
<organism evidence="12 13">
    <name type="scientific">Megaselia scalaris</name>
    <name type="common">Humpbacked fly</name>
    <name type="synonym">Phora scalaris</name>
    <dbReference type="NCBI Taxonomy" id="36166"/>
    <lineage>
        <taxon>Eukaryota</taxon>
        <taxon>Metazoa</taxon>
        <taxon>Ecdysozoa</taxon>
        <taxon>Arthropoda</taxon>
        <taxon>Hexapoda</taxon>
        <taxon>Insecta</taxon>
        <taxon>Pterygota</taxon>
        <taxon>Neoptera</taxon>
        <taxon>Endopterygota</taxon>
        <taxon>Diptera</taxon>
        <taxon>Brachycera</taxon>
        <taxon>Muscomorpha</taxon>
        <taxon>Platypezoidea</taxon>
        <taxon>Phoridae</taxon>
        <taxon>Megaseliini</taxon>
        <taxon>Megaselia</taxon>
    </lineage>
</organism>
<evidence type="ECO:0000256" key="6">
    <source>
        <dbReference type="ARBA" id="ARBA00023295"/>
    </source>
</evidence>
<dbReference type="InterPro" id="IPR015883">
    <property type="entry name" value="Glyco_hydro_20_cat"/>
</dbReference>
<dbReference type="Pfam" id="PF14845">
    <property type="entry name" value="Glycohydro_20b2"/>
    <property type="match status" value="1"/>
</dbReference>
<evidence type="ECO:0000259" key="11">
    <source>
        <dbReference type="Pfam" id="PF14845"/>
    </source>
</evidence>
<dbReference type="GO" id="GO:0005886">
    <property type="term" value="C:plasma membrane"/>
    <property type="evidence" value="ECO:0007669"/>
    <property type="project" value="TreeGrafter"/>
</dbReference>
<evidence type="ECO:0000313" key="13">
    <source>
        <dbReference type="Proteomes" id="UP000015102"/>
    </source>
</evidence>
<keyword evidence="3 9" id="KW-0732">Signal</keyword>
<evidence type="ECO:0000256" key="3">
    <source>
        <dbReference type="ARBA" id="ARBA00022729"/>
    </source>
</evidence>
<feature type="active site" description="Proton donor" evidence="8">
    <location>
        <position position="377"/>
    </location>
</feature>
<dbReference type="SUPFAM" id="SSF55545">
    <property type="entry name" value="beta-N-acetylhexosaminidase-like domain"/>
    <property type="match status" value="1"/>
</dbReference>
<dbReference type="Proteomes" id="UP000015102">
    <property type="component" value="Unassembled WGS sequence"/>
</dbReference>
<keyword evidence="4 7" id="KW-0378">Hydrolase</keyword>
<dbReference type="STRING" id="36166.T1GTR4"/>
<dbReference type="FunFam" id="3.20.20.80:FF:000063">
    <property type="entry name" value="Beta-hexosaminidase"/>
    <property type="match status" value="1"/>
</dbReference>
<name>T1GTR4_MEGSC</name>
<feature type="signal peptide" evidence="9">
    <location>
        <begin position="1"/>
        <end position="21"/>
    </location>
</feature>
<dbReference type="PANTHER" id="PTHR22600">
    <property type="entry name" value="BETA-HEXOSAMINIDASE"/>
    <property type="match status" value="1"/>
</dbReference>
<comment type="similarity">
    <text evidence="2 7">Belongs to the glycosyl hydrolase 20 family.</text>
</comment>
<dbReference type="EnsemblMetazoa" id="MESCA007105-RA">
    <property type="protein sequence ID" value="MESCA007105-PA"/>
    <property type="gene ID" value="MESCA007105"/>
</dbReference>
<dbReference type="InterPro" id="IPR017853">
    <property type="entry name" value="GH"/>
</dbReference>
<evidence type="ECO:0000256" key="7">
    <source>
        <dbReference type="PIRNR" id="PIRNR001093"/>
    </source>
</evidence>
<dbReference type="PIRSF" id="PIRSF001093">
    <property type="entry name" value="B-hxosamndse_ab_euk"/>
    <property type="match status" value="1"/>
</dbReference>
<evidence type="ECO:0000256" key="1">
    <source>
        <dbReference type="ARBA" id="ARBA00001231"/>
    </source>
</evidence>
<keyword evidence="6 7" id="KW-0326">Glycosidase</keyword>
<dbReference type="GO" id="GO:0030203">
    <property type="term" value="P:glycosaminoglycan metabolic process"/>
    <property type="evidence" value="ECO:0007669"/>
    <property type="project" value="TreeGrafter"/>
</dbReference>
<comment type="catalytic activity">
    <reaction evidence="1 7">
        <text>Hydrolysis of terminal non-reducing N-acetyl-D-hexosamine residues in N-acetyl-beta-D-hexosaminides.</text>
        <dbReference type="EC" id="3.2.1.52"/>
    </reaction>
</comment>
<dbReference type="PRINTS" id="PR00738">
    <property type="entry name" value="GLHYDRLASE20"/>
</dbReference>
<dbReference type="Pfam" id="PF00728">
    <property type="entry name" value="Glyco_hydro_20"/>
    <property type="match status" value="1"/>
</dbReference>
<keyword evidence="5" id="KW-0325">Glycoprotein</keyword>
<feature type="chain" id="PRO_5004577127" description="Beta-hexosaminidase" evidence="9">
    <location>
        <begin position="22"/>
        <end position="613"/>
    </location>
</feature>
<dbReference type="OMA" id="NYCVEPP"/>
<sequence length="613" mass="70803">MNIKTILWTLLILGVIGGAIAAAVVLTRSSEKETFSSDIIYGYECKSNKCVKVLIDEKNYKTAVSQPVCNIFCEENNEIGTLWPKPTGKTSVGNTMVHIDPSKIQIHGYRHEYYNVAKERFLRQITARYSDDADVINKDGKPFTVNIVTDEGDDVGKLVLETDESYKLRINENEAYITAKTFYGARHALETLAQLIVYDDIRRELQVVGNAEVNDAPVYKHRGLMLDTSRNYYSVKAIKKIIDTMGMAKLNTFHWHITDTHSFPFEMKSMPDLYKKGAYTAKKIYTHKDIAELVKYGRACGVRIIPEFDQPAHIGEGWNESLLTCFKYQPWSTYCVEPPCGQVDPSQDEVYDVLEKIYSELYDAFDAPDWFHIGGDEVSTTCWNTSTTLQNYMKSKGWQLNEEDFMKLWGEFQVKALERFDKITKTPEKVPVIFWTSTLTDVPYVDKFLDPNRYTIQIWTTGKDKKIDDLLERGYKLIMSNYDALYLDCGFGGWVTDGVNWCAPYIGWHKVYENDPKKIAGKYHAQVIGSEAAVWSEQIDDFTIDSRFWPRASALGERLWSDPKESWKMAEHRMLVIEKDLWRMELLPNPFNLNGVFKTKANVQFKRSLWYFR</sequence>
<dbReference type="SUPFAM" id="SSF51445">
    <property type="entry name" value="(Trans)glycosidases"/>
    <property type="match status" value="1"/>
</dbReference>
<feature type="domain" description="Beta-hexosaminidase eukaryotic type N-terminal" evidence="11">
    <location>
        <begin position="82"/>
        <end position="195"/>
    </location>
</feature>
<evidence type="ECO:0000259" key="10">
    <source>
        <dbReference type="Pfam" id="PF00728"/>
    </source>
</evidence>
<evidence type="ECO:0000256" key="5">
    <source>
        <dbReference type="ARBA" id="ARBA00023180"/>
    </source>
</evidence>
<keyword evidence="13" id="KW-1185">Reference proteome</keyword>
<dbReference type="HOGENOM" id="CLU_007082_0_1_1"/>
<dbReference type="Gene3D" id="3.20.20.80">
    <property type="entry name" value="Glycosidases"/>
    <property type="match status" value="1"/>
</dbReference>
<dbReference type="PANTHER" id="PTHR22600:SF26">
    <property type="entry name" value="BETA-N-ACETYLHEXOSAMINIDASE"/>
    <property type="match status" value="1"/>
</dbReference>
<dbReference type="Gene3D" id="3.30.379.10">
    <property type="entry name" value="Chitobiase/beta-hexosaminidase domain 2-like"/>
    <property type="match status" value="1"/>
</dbReference>
<evidence type="ECO:0000256" key="2">
    <source>
        <dbReference type="ARBA" id="ARBA00006285"/>
    </source>
</evidence>
<evidence type="ECO:0000256" key="4">
    <source>
        <dbReference type="ARBA" id="ARBA00022801"/>
    </source>
</evidence>
<dbReference type="GO" id="GO:0016231">
    <property type="term" value="F:beta-N-acetylglucosaminidase activity"/>
    <property type="evidence" value="ECO:0007669"/>
    <property type="project" value="TreeGrafter"/>
</dbReference>
<accession>T1GTR4</accession>
<protein>
    <recommendedName>
        <fullName evidence="7">Beta-hexosaminidase</fullName>
        <ecNumber evidence="7">3.2.1.52</ecNumber>
    </recommendedName>
</protein>
<dbReference type="EMBL" id="CAQQ02074024">
    <property type="status" value="NOT_ANNOTATED_CDS"/>
    <property type="molecule type" value="Genomic_DNA"/>
</dbReference>
<reference evidence="12" key="2">
    <citation type="submission" date="2015-06" db="UniProtKB">
        <authorList>
            <consortium name="EnsemblMetazoa"/>
        </authorList>
    </citation>
    <scope>IDENTIFICATION</scope>
</reference>
<dbReference type="InterPro" id="IPR029019">
    <property type="entry name" value="HEX_eukaryotic_N"/>
</dbReference>
<reference evidence="13" key="1">
    <citation type="submission" date="2013-02" db="EMBL/GenBank/DDBJ databases">
        <authorList>
            <person name="Hughes D."/>
        </authorList>
    </citation>
    <scope>NUCLEOTIDE SEQUENCE</scope>
    <source>
        <strain>Durham</strain>
        <strain evidence="13">NC isolate 2 -- Noor lab</strain>
    </source>
</reference>
<dbReference type="CDD" id="cd06562">
    <property type="entry name" value="GH20_HexA_HexB-like"/>
    <property type="match status" value="1"/>
</dbReference>
<dbReference type="InterPro" id="IPR025705">
    <property type="entry name" value="Beta_hexosaminidase_sua/sub"/>
</dbReference>
<dbReference type="GO" id="GO:0005975">
    <property type="term" value="P:carbohydrate metabolic process"/>
    <property type="evidence" value="ECO:0007669"/>
    <property type="project" value="InterPro"/>
</dbReference>
<evidence type="ECO:0000313" key="12">
    <source>
        <dbReference type="EnsemblMetazoa" id="MESCA007105-PA"/>
    </source>
</evidence>
<evidence type="ECO:0000256" key="8">
    <source>
        <dbReference type="PIRSR" id="PIRSR001093-1"/>
    </source>
</evidence>
<dbReference type="InterPro" id="IPR029018">
    <property type="entry name" value="Hex-like_dom2"/>
</dbReference>
<evidence type="ECO:0000256" key="9">
    <source>
        <dbReference type="SAM" id="SignalP"/>
    </source>
</evidence>
<dbReference type="AlphaFoldDB" id="T1GTR4"/>
<dbReference type="EC" id="3.2.1.52" evidence="7"/>
<dbReference type="EMBL" id="CAQQ02074023">
    <property type="status" value="NOT_ANNOTATED_CDS"/>
    <property type="molecule type" value="Genomic_DNA"/>
</dbReference>